<proteinExistence type="predicted"/>
<sequence length="325" mass="37163">MIKEACESESFDREGVLGMEKELDEAWDEEERYWFAKSRSKHLKEGDKNTRFFHASTLMRRRKGSDVGDVILEYFRDIFSANDSCVPENATSVVDRRVTEEMNQRLTRFITSEDVKAVVFDMPIDKSPGPDRMTGLTCMLRDTEERRALTGIKIARDCPSINHILFVDDTLVFCKATVEEGKEIKWILEDYEVALGQKVNMGKCSINFEPRTSPEVRVQVLQVLGMREVSDQGKYLGLPSHIGRRKKEVFQFINVRVKDCIRGWKGKLLSQVRKEVLIKSVSSAIPNFVMNCFQLPIGTVAEMNKAMANFMWASSDGGKGIHWKA</sequence>
<organism evidence="1 2">
    <name type="scientific">Lithospermum erythrorhizon</name>
    <name type="common">Purple gromwell</name>
    <name type="synonym">Lithospermum officinale var. erythrorhizon</name>
    <dbReference type="NCBI Taxonomy" id="34254"/>
    <lineage>
        <taxon>Eukaryota</taxon>
        <taxon>Viridiplantae</taxon>
        <taxon>Streptophyta</taxon>
        <taxon>Embryophyta</taxon>
        <taxon>Tracheophyta</taxon>
        <taxon>Spermatophyta</taxon>
        <taxon>Magnoliopsida</taxon>
        <taxon>eudicotyledons</taxon>
        <taxon>Gunneridae</taxon>
        <taxon>Pentapetalae</taxon>
        <taxon>asterids</taxon>
        <taxon>lamiids</taxon>
        <taxon>Boraginales</taxon>
        <taxon>Boraginaceae</taxon>
        <taxon>Boraginoideae</taxon>
        <taxon>Lithospermeae</taxon>
        <taxon>Lithospermum</taxon>
    </lineage>
</organism>
<protein>
    <recommendedName>
        <fullName evidence="3">Reverse transcriptase</fullName>
    </recommendedName>
</protein>
<evidence type="ECO:0000313" key="2">
    <source>
        <dbReference type="Proteomes" id="UP001454036"/>
    </source>
</evidence>
<evidence type="ECO:0008006" key="3">
    <source>
        <dbReference type="Google" id="ProtNLM"/>
    </source>
</evidence>
<dbReference type="EMBL" id="BAABME010024519">
    <property type="protein sequence ID" value="GAA0170367.1"/>
    <property type="molecule type" value="Genomic_DNA"/>
</dbReference>
<dbReference type="AlphaFoldDB" id="A0AAV3R7R4"/>
<keyword evidence="2" id="KW-1185">Reference proteome</keyword>
<accession>A0AAV3R7R4</accession>
<gene>
    <name evidence="1" type="ORF">LIER_40942</name>
</gene>
<name>A0AAV3R7R4_LITER</name>
<dbReference type="Proteomes" id="UP001454036">
    <property type="component" value="Unassembled WGS sequence"/>
</dbReference>
<reference evidence="1 2" key="1">
    <citation type="submission" date="2024-01" db="EMBL/GenBank/DDBJ databases">
        <title>The complete chloroplast genome sequence of Lithospermum erythrorhizon: insights into the phylogenetic relationship among Boraginaceae species and the maternal lineages of purple gromwells.</title>
        <authorList>
            <person name="Okada T."/>
            <person name="Watanabe K."/>
        </authorList>
    </citation>
    <scope>NUCLEOTIDE SEQUENCE [LARGE SCALE GENOMIC DNA]</scope>
</reference>
<evidence type="ECO:0000313" key="1">
    <source>
        <dbReference type="EMBL" id="GAA0170367.1"/>
    </source>
</evidence>
<dbReference type="PANTHER" id="PTHR33116:SF86">
    <property type="entry name" value="REVERSE TRANSCRIPTASE DOMAIN-CONTAINING PROTEIN"/>
    <property type="match status" value="1"/>
</dbReference>
<comment type="caution">
    <text evidence="1">The sequence shown here is derived from an EMBL/GenBank/DDBJ whole genome shotgun (WGS) entry which is preliminary data.</text>
</comment>
<dbReference type="PANTHER" id="PTHR33116">
    <property type="entry name" value="REVERSE TRANSCRIPTASE ZINC-BINDING DOMAIN-CONTAINING PROTEIN-RELATED-RELATED"/>
    <property type="match status" value="1"/>
</dbReference>